<keyword evidence="6" id="KW-1185">Reference proteome</keyword>
<dbReference type="AlphaFoldDB" id="A0A2S4K108"/>
<evidence type="ECO:0000256" key="3">
    <source>
        <dbReference type="ARBA" id="ARBA00006171"/>
    </source>
</evidence>
<dbReference type="InterPro" id="IPR036412">
    <property type="entry name" value="HAD-like_sf"/>
</dbReference>
<dbReference type="InterPro" id="IPR023198">
    <property type="entry name" value="PGP-like_dom2"/>
</dbReference>
<dbReference type="PRINTS" id="PR00413">
    <property type="entry name" value="HADHALOGNASE"/>
</dbReference>
<sequence>MKTRDVRAVLFDKDGTLFDFRRTWIPVMERVSLDVSRGDRGLSGDLLRAAGYDPGEDVFLPDGPIAAGNAGDIARAWRPLAEGFSLAELQERIDRASSDLGPGASVPVCDLSALFGELRRAGYPLGLATSDSEEAAWATLKRFGLESFFVRVAGYDSGGAKKPDPAVVEEFGRAAGVSSGAVAVVGDTWHDLTMGRDAGAALVVGVLTGALGRESLEGRCDVVLESIAGLPSLLGCGAGSPPERGK</sequence>
<dbReference type="SUPFAM" id="SSF56784">
    <property type="entry name" value="HAD-like"/>
    <property type="match status" value="1"/>
</dbReference>
<dbReference type="Pfam" id="PF00702">
    <property type="entry name" value="Hydrolase"/>
    <property type="match status" value="1"/>
</dbReference>
<proteinExistence type="inferred from homology"/>
<dbReference type="GO" id="GO:0008967">
    <property type="term" value="F:phosphoglycolate phosphatase activity"/>
    <property type="evidence" value="ECO:0007669"/>
    <property type="project" value="UniProtKB-EC"/>
</dbReference>
<comment type="pathway">
    <text evidence="2">Organic acid metabolism; glycolate biosynthesis; glycolate from 2-phosphoglycolate: step 1/1.</text>
</comment>
<name>A0A2S4K108_9SPIO</name>
<gene>
    <name evidence="5" type="ORF">AU468_00835</name>
</gene>
<reference evidence="6" key="1">
    <citation type="submission" date="2015-12" db="EMBL/GenBank/DDBJ databases">
        <authorList>
            <person name="Lodha T.D."/>
            <person name="Chintalapati S."/>
            <person name="Chintalapati V.R."/>
            <person name="Sravanthi T."/>
        </authorList>
    </citation>
    <scope>NUCLEOTIDE SEQUENCE [LARGE SCALE GENOMIC DNA]</scope>
    <source>
        <strain evidence="6">JC133</strain>
    </source>
</reference>
<dbReference type="SFLD" id="SFLDG01129">
    <property type="entry name" value="C1.5:_HAD__Beta-PGM__Phosphata"/>
    <property type="match status" value="1"/>
</dbReference>
<dbReference type="SFLD" id="SFLDS00003">
    <property type="entry name" value="Haloacid_Dehalogenase"/>
    <property type="match status" value="1"/>
</dbReference>
<protein>
    <recommendedName>
        <fullName evidence="4">phosphoglycolate phosphatase</fullName>
        <ecNumber evidence="4">3.1.3.18</ecNumber>
    </recommendedName>
</protein>
<comment type="caution">
    <text evidence="5">The sequence shown here is derived from an EMBL/GenBank/DDBJ whole genome shotgun (WGS) entry which is preliminary data.</text>
</comment>
<evidence type="ECO:0000256" key="2">
    <source>
        <dbReference type="ARBA" id="ARBA00004818"/>
    </source>
</evidence>
<dbReference type="GO" id="GO:0006281">
    <property type="term" value="P:DNA repair"/>
    <property type="evidence" value="ECO:0007669"/>
    <property type="project" value="TreeGrafter"/>
</dbReference>
<evidence type="ECO:0000313" key="5">
    <source>
        <dbReference type="EMBL" id="POR05453.1"/>
    </source>
</evidence>
<evidence type="ECO:0000256" key="1">
    <source>
        <dbReference type="ARBA" id="ARBA00000830"/>
    </source>
</evidence>
<dbReference type="NCBIfam" id="TIGR01549">
    <property type="entry name" value="HAD-SF-IA-v1"/>
    <property type="match status" value="1"/>
</dbReference>
<comment type="catalytic activity">
    <reaction evidence="1">
        <text>2-phosphoglycolate + H2O = glycolate + phosphate</text>
        <dbReference type="Rhea" id="RHEA:14369"/>
        <dbReference type="ChEBI" id="CHEBI:15377"/>
        <dbReference type="ChEBI" id="CHEBI:29805"/>
        <dbReference type="ChEBI" id="CHEBI:43474"/>
        <dbReference type="ChEBI" id="CHEBI:58033"/>
        <dbReference type="EC" id="3.1.3.18"/>
    </reaction>
</comment>
<organism evidence="5 6">
    <name type="scientific">Alkalispirochaeta sphaeroplastigenens</name>
    <dbReference type="NCBI Taxonomy" id="1187066"/>
    <lineage>
        <taxon>Bacteria</taxon>
        <taxon>Pseudomonadati</taxon>
        <taxon>Spirochaetota</taxon>
        <taxon>Spirochaetia</taxon>
        <taxon>Spirochaetales</taxon>
        <taxon>Spirochaetaceae</taxon>
        <taxon>Alkalispirochaeta</taxon>
    </lineage>
</organism>
<dbReference type="Gene3D" id="3.40.50.1000">
    <property type="entry name" value="HAD superfamily/HAD-like"/>
    <property type="match status" value="1"/>
</dbReference>
<accession>A0A2S4K108</accession>
<dbReference type="Proteomes" id="UP000237350">
    <property type="component" value="Unassembled WGS sequence"/>
</dbReference>
<dbReference type="Gene3D" id="1.10.150.240">
    <property type="entry name" value="Putative phosphatase, domain 2"/>
    <property type="match status" value="1"/>
</dbReference>
<evidence type="ECO:0000313" key="6">
    <source>
        <dbReference type="Proteomes" id="UP000237350"/>
    </source>
</evidence>
<comment type="similarity">
    <text evidence="3">Belongs to the HAD-like hydrolase superfamily. CbbY/CbbZ/Gph/YieH family.</text>
</comment>
<dbReference type="EC" id="3.1.3.18" evidence="4"/>
<evidence type="ECO:0000256" key="4">
    <source>
        <dbReference type="ARBA" id="ARBA00013078"/>
    </source>
</evidence>
<dbReference type="PANTHER" id="PTHR43434">
    <property type="entry name" value="PHOSPHOGLYCOLATE PHOSPHATASE"/>
    <property type="match status" value="1"/>
</dbReference>
<dbReference type="PANTHER" id="PTHR43434:SF1">
    <property type="entry name" value="PHOSPHOGLYCOLATE PHOSPHATASE"/>
    <property type="match status" value="1"/>
</dbReference>
<dbReference type="EMBL" id="LPWH01000002">
    <property type="protein sequence ID" value="POR05453.1"/>
    <property type="molecule type" value="Genomic_DNA"/>
</dbReference>
<dbReference type="OrthoDB" id="9797743at2"/>
<dbReference type="InterPro" id="IPR023214">
    <property type="entry name" value="HAD_sf"/>
</dbReference>
<dbReference type="InterPro" id="IPR006439">
    <property type="entry name" value="HAD-SF_hydro_IA"/>
</dbReference>
<dbReference type="InterPro" id="IPR050155">
    <property type="entry name" value="HAD-like_hydrolase_sf"/>
</dbReference>
<dbReference type="RefSeq" id="WP_103679089.1">
    <property type="nucleotide sequence ID" value="NZ_LPWH01000002.1"/>
</dbReference>
<dbReference type="GO" id="GO:0005829">
    <property type="term" value="C:cytosol"/>
    <property type="evidence" value="ECO:0007669"/>
    <property type="project" value="TreeGrafter"/>
</dbReference>